<organism evidence="1">
    <name type="scientific">marine sediment metagenome</name>
    <dbReference type="NCBI Taxonomy" id="412755"/>
    <lineage>
        <taxon>unclassified sequences</taxon>
        <taxon>metagenomes</taxon>
        <taxon>ecological metagenomes</taxon>
    </lineage>
</organism>
<gene>
    <name evidence="1" type="ORF">LCGC14_1950790</name>
</gene>
<sequence>LYWRALPMASYGAMADAHIELGCGSSAVLVAEKSAEQQHWF</sequence>
<dbReference type="AlphaFoldDB" id="A0A0F9HW17"/>
<reference evidence="1" key="1">
    <citation type="journal article" date="2015" name="Nature">
        <title>Complex archaea that bridge the gap between prokaryotes and eukaryotes.</title>
        <authorList>
            <person name="Spang A."/>
            <person name="Saw J.H."/>
            <person name="Jorgensen S.L."/>
            <person name="Zaremba-Niedzwiedzka K."/>
            <person name="Martijn J."/>
            <person name="Lind A.E."/>
            <person name="van Eijk R."/>
            <person name="Schleper C."/>
            <person name="Guy L."/>
            <person name="Ettema T.J."/>
        </authorList>
    </citation>
    <scope>NUCLEOTIDE SEQUENCE</scope>
</reference>
<feature type="non-terminal residue" evidence="1">
    <location>
        <position position="1"/>
    </location>
</feature>
<name>A0A0F9HW17_9ZZZZ</name>
<protein>
    <submittedName>
        <fullName evidence="1">Uncharacterized protein</fullName>
    </submittedName>
</protein>
<dbReference type="EMBL" id="LAZR01021290">
    <property type="protein sequence ID" value="KKL85835.1"/>
    <property type="molecule type" value="Genomic_DNA"/>
</dbReference>
<proteinExistence type="predicted"/>
<evidence type="ECO:0000313" key="1">
    <source>
        <dbReference type="EMBL" id="KKL85835.1"/>
    </source>
</evidence>
<accession>A0A0F9HW17</accession>
<comment type="caution">
    <text evidence="1">The sequence shown here is derived from an EMBL/GenBank/DDBJ whole genome shotgun (WGS) entry which is preliminary data.</text>
</comment>